<dbReference type="EMBL" id="JANBPG010000172">
    <property type="protein sequence ID" value="KAJ1899202.1"/>
    <property type="molecule type" value="Genomic_DNA"/>
</dbReference>
<organism evidence="1 2">
    <name type="scientific">Kickxella alabastrina</name>
    <dbReference type="NCBI Taxonomy" id="61397"/>
    <lineage>
        <taxon>Eukaryota</taxon>
        <taxon>Fungi</taxon>
        <taxon>Fungi incertae sedis</taxon>
        <taxon>Zoopagomycota</taxon>
        <taxon>Kickxellomycotina</taxon>
        <taxon>Kickxellomycetes</taxon>
        <taxon>Kickxellales</taxon>
        <taxon>Kickxellaceae</taxon>
        <taxon>Kickxella</taxon>
    </lineage>
</organism>
<gene>
    <name evidence="1" type="ORF">LPJ66_002268</name>
</gene>
<keyword evidence="2" id="KW-1185">Reference proteome</keyword>
<accession>A0ACC1IQV7</accession>
<evidence type="ECO:0000313" key="2">
    <source>
        <dbReference type="Proteomes" id="UP001150581"/>
    </source>
</evidence>
<reference evidence="1" key="1">
    <citation type="submission" date="2022-07" db="EMBL/GenBank/DDBJ databases">
        <title>Phylogenomic reconstructions and comparative analyses of Kickxellomycotina fungi.</title>
        <authorList>
            <person name="Reynolds N.K."/>
            <person name="Stajich J.E."/>
            <person name="Barry K."/>
            <person name="Grigoriev I.V."/>
            <person name="Crous P."/>
            <person name="Smith M.E."/>
        </authorList>
    </citation>
    <scope>NUCLEOTIDE SEQUENCE</scope>
    <source>
        <strain evidence="1">Benny 63K</strain>
    </source>
</reference>
<sequence>RDSVWTLHSSGANRFYMQAVDDRAMNEWVRAVRLGCFEAAKLYEYYTAALINERYANILSAQRPSEYHVHVRFSGTNDWVPCAMVLSGNPAQITFCSEETQAQIAAVKSPRYSYSIYPDSIDKVDSAMIAKFEGDCDVDSSLLPNLEDTDGERDVAPLNSRDHGSYALVIFQSAVDMASALVEVAAHGRMYNMPSSFAPDFIPERQNLYLSLPDIADKSIEIMEPVTARRMLENLASERCPKTSTMSSGQSVDYWASASAGNTNSAATVAETQLPWGSDASDEEPEIPIAVNKKRESIVQAAGKILGSKTAKSEPEAVSEPEQQKRGFRFLQKSGKSKDDSKRDSSILPKETAAANANAGAKHIKRQSKSSSNSTTTSNKDSHHAPTSESLSHASTAPSLPTPVSSTAMHGTFGDDAAEAIGNLKIVDSLLPGSEQQSSLPVPRQLADSDTDSDGDAPLGNIIPRLAQSMGAASGMTMLQQQQQQNILQQQHMQMQMQMQMHRASAAIPGMVGPAQMMAMQQQQNMMQNPQSMYGAMPNVNMAQMFAQDPNQMMMAGGGMPVPFQGAATMRGRPNTFMDPAAAMWGQQQGGMGMGMGMDSVGGPLLTVDKKADPIERPTGLVGAIANREQMKSEQKYRDSSSLMKERQMRRNQAMGMNNQVFSQQPGARFGAGGQAYPNMYGAQQGWGDDAMSMMSGISGRAPYAQVAPSLSAEQLSGGPMRGTMFGIQQPLSAQIGGMSNDEDDVALSVYAGGRMSVAAPDVHPLRAAMQSGMSLSTPQLVGGINPYAQQQQQMQMQMQMQILQQQQQIQQMQHQLQPPNAFSQNHQRQLSAGGSVSAPAVLPHSNTMPAGNSRHSLVSSNSGSGSGSSGNSSSLAIQNRLPASRWVKEAPNARADFKSSTMPRTHGASSNGNSRTNSSSIYALPGRSSAVRIAEPVKTATRTQAYNARYTSEDDDDSEEEESEDEYSYGGYGKDKMSKELKQFFNAFADKCLDIKPYAWVDFTVAFDAYKSFCSRNGMSGKDVATSSQFQDLMGTAEWQLKTRDTGVRAYYNTCLI</sequence>
<comment type="caution">
    <text evidence="1">The sequence shown here is derived from an EMBL/GenBank/DDBJ whole genome shotgun (WGS) entry which is preliminary data.</text>
</comment>
<evidence type="ECO:0000313" key="1">
    <source>
        <dbReference type="EMBL" id="KAJ1899202.1"/>
    </source>
</evidence>
<feature type="non-terminal residue" evidence="1">
    <location>
        <position position="1"/>
    </location>
</feature>
<name>A0ACC1IQV7_9FUNG</name>
<dbReference type="Proteomes" id="UP001150581">
    <property type="component" value="Unassembled WGS sequence"/>
</dbReference>
<protein>
    <submittedName>
        <fullName evidence="1">Uncharacterized protein</fullName>
    </submittedName>
</protein>
<proteinExistence type="predicted"/>